<dbReference type="OrthoDB" id="2579187at2"/>
<sequence length="532" mass="57478">MRALTVTQALSDRLNRVPDEAFLHCGALSDGWMTLAELDARSSRLAGGLAALGVHPGDRVAVLAPNRVEMIDTLFAMAKLGSVQVPLNYWLKGDLVHYQLQHCGARVLITDSCGLAIAAPVLPTTAVEQVVLLDAGTRSDGVMFEDLLQAAPIQPVAAQPGDLLSISYTAGTTAAPKGCMLSTGYYAAVGYSYGVRGWVIPGDRIYTSFPLFHASGQLVAFMSALVNDASIAVAPEFHASTFMRDAAALAATTLMGVGASAHAILDRPDNPDDDRHPFRLAVWVPLPAPRQLQFERRFATPVISEGYGQTECVPITASDVHGQRDRTTSGKPAPLIDVEIIDEHGAKVPTGQIGEITVRPRVPHAMFSGYWNQPAEPTNSGGQAWHRTGDAGRQDDSGFITVVDRIRDIIRRRGENVSSLYLENTLREMPGVADVAVCAVPSPLGEDDIKACIVETHTGALNPAAIYEFLRDRVAYFAMPRYVHVRDCLPVNALGRVMKQQLRDEGLPPGCWDFESLQLTVPRDERRASARG</sequence>
<protein>
    <submittedName>
        <fullName evidence="5">ATP-dependent acyl-CoA ligase</fullName>
    </submittedName>
</protein>
<evidence type="ECO:0000259" key="4">
    <source>
        <dbReference type="Pfam" id="PF13193"/>
    </source>
</evidence>
<keyword evidence="2 5" id="KW-0436">Ligase</keyword>
<dbReference type="InterPro" id="IPR042099">
    <property type="entry name" value="ANL_N_sf"/>
</dbReference>
<reference evidence="5" key="3">
    <citation type="submission" date="2020-02" db="EMBL/GenBank/DDBJ databases">
        <authorList>
            <person name="Matsumoto Y."/>
            <person name="Motooka D."/>
            <person name="Nakamura S."/>
        </authorList>
    </citation>
    <scope>NUCLEOTIDE SEQUENCE</scope>
    <source>
        <strain evidence="5">JCM 12687</strain>
        <plasmid evidence="5">pJCM12687</plasmid>
    </source>
</reference>
<dbReference type="Gene3D" id="3.30.300.30">
    <property type="match status" value="1"/>
</dbReference>
<dbReference type="Pfam" id="PF00501">
    <property type="entry name" value="AMP-binding"/>
    <property type="match status" value="1"/>
</dbReference>
<dbReference type="EMBL" id="MVHM01000002">
    <property type="protein sequence ID" value="ORA40289.1"/>
    <property type="molecule type" value="Genomic_DNA"/>
</dbReference>
<keyword evidence="8" id="KW-1185">Reference proteome</keyword>
<evidence type="ECO:0000259" key="3">
    <source>
        <dbReference type="Pfam" id="PF00501"/>
    </source>
</evidence>
<keyword evidence="5" id="KW-0614">Plasmid</keyword>
<reference evidence="5 8" key="2">
    <citation type="journal article" date="2019" name="Emerg. Microbes Infect.">
        <title>Comprehensive subspecies identification of 175 nontuberculous mycobacteria species based on 7547 genomic profiles.</title>
        <authorList>
            <person name="Matsumoto Y."/>
            <person name="Kinjo T."/>
            <person name="Motooka D."/>
            <person name="Nabeya D."/>
            <person name="Jung N."/>
            <person name="Uechi K."/>
            <person name="Horii T."/>
            <person name="Iida T."/>
            <person name="Fujita J."/>
            <person name="Nakamura S."/>
        </authorList>
    </citation>
    <scope>NUCLEOTIDE SEQUENCE [LARGE SCALE GENOMIC DNA]</scope>
    <source>
        <strain evidence="5 8">JCM 12687</strain>
        <plasmid evidence="5">pJCM12687</plasmid>
    </source>
</reference>
<evidence type="ECO:0000313" key="6">
    <source>
        <dbReference type="EMBL" id="ORA40289.1"/>
    </source>
</evidence>
<dbReference type="PANTHER" id="PTHR43201:SF5">
    <property type="entry name" value="MEDIUM-CHAIN ACYL-COA LIGASE ACSF2, MITOCHONDRIAL"/>
    <property type="match status" value="1"/>
</dbReference>
<evidence type="ECO:0000256" key="2">
    <source>
        <dbReference type="ARBA" id="ARBA00022598"/>
    </source>
</evidence>
<dbReference type="EMBL" id="AP022607">
    <property type="protein sequence ID" value="BBZ15604.1"/>
    <property type="molecule type" value="Genomic_DNA"/>
</dbReference>
<accession>A0A7I7WDV8</accession>
<dbReference type="Proteomes" id="UP000192441">
    <property type="component" value="Unassembled WGS sequence"/>
</dbReference>
<evidence type="ECO:0000313" key="7">
    <source>
        <dbReference type="Proteomes" id="UP000192441"/>
    </source>
</evidence>
<dbReference type="PANTHER" id="PTHR43201">
    <property type="entry name" value="ACYL-COA SYNTHETASE"/>
    <property type="match status" value="1"/>
</dbReference>
<feature type="domain" description="AMP-binding enzyme C-terminal" evidence="4">
    <location>
        <begin position="422"/>
        <end position="495"/>
    </location>
</feature>
<dbReference type="InterPro" id="IPR045851">
    <property type="entry name" value="AMP-bd_C_sf"/>
</dbReference>
<reference evidence="6 7" key="1">
    <citation type="submission" date="2016-12" db="EMBL/GenBank/DDBJ databases">
        <title>The new phylogeny of genus Mycobacterium.</title>
        <authorList>
            <person name="Tortoli E."/>
            <person name="Trovato A."/>
            <person name="Cirillo D.M."/>
        </authorList>
    </citation>
    <scope>NUCLEOTIDE SEQUENCE [LARGE SCALE GENOMIC DNA]</scope>
    <source>
        <strain evidence="6 7">DSM 44624</strain>
    </source>
</reference>
<proteinExistence type="inferred from homology"/>
<dbReference type="SUPFAM" id="SSF56801">
    <property type="entry name" value="Acetyl-CoA synthetase-like"/>
    <property type="match status" value="1"/>
</dbReference>
<dbReference type="InterPro" id="IPR025110">
    <property type="entry name" value="AMP-bd_C"/>
</dbReference>
<dbReference type="GO" id="GO:0031956">
    <property type="term" value="F:medium-chain fatty acid-CoA ligase activity"/>
    <property type="evidence" value="ECO:0007669"/>
    <property type="project" value="TreeGrafter"/>
</dbReference>
<geneLocation type="plasmid" evidence="5 8">
    <name>pJCM12687</name>
</geneLocation>
<dbReference type="GO" id="GO:0006631">
    <property type="term" value="P:fatty acid metabolic process"/>
    <property type="evidence" value="ECO:0007669"/>
    <property type="project" value="TreeGrafter"/>
</dbReference>
<organism evidence="6 7">
    <name type="scientific">Mycobacterium branderi</name>
    <dbReference type="NCBI Taxonomy" id="43348"/>
    <lineage>
        <taxon>Bacteria</taxon>
        <taxon>Bacillati</taxon>
        <taxon>Actinomycetota</taxon>
        <taxon>Actinomycetes</taxon>
        <taxon>Mycobacteriales</taxon>
        <taxon>Mycobacteriaceae</taxon>
        <taxon>Mycobacterium</taxon>
    </lineage>
</organism>
<dbReference type="Proteomes" id="UP000467379">
    <property type="component" value="Plasmid pJCM12687"/>
</dbReference>
<dbReference type="Pfam" id="PF13193">
    <property type="entry name" value="AMP-binding_C"/>
    <property type="match status" value="1"/>
</dbReference>
<comment type="similarity">
    <text evidence="1">Belongs to the ATP-dependent AMP-binding enzyme family.</text>
</comment>
<feature type="domain" description="AMP-dependent synthetase/ligase" evidence="3">
    <location>
        <begin position="13"/>
        <end position="371"/>
    </location>
</feature>
<name>A0A7I7WDV8_9MYCO</name>
<evidence type="ECO:0000313" key="5">
    <source>
        <dbReference type="EMBL" id="BBZ15604.1"/>
    </source>
</evidence>
<evidence type="ECO:0000256" key="1">
    <source>
        <dbReference type="ARBA" id="ARBA00006432"/>
    </source>
</evidence>
<dbReference type="InterPro" id="IPR000873">
    <property type="entry name" value="AMP-dep_synth/lig_dom"/>
</dbReference>
<evidence type="ECO:0000313" key="8">
    <source>
        <dbReference type="Proteomes" id="UP000467379"/>
    </source>
</evidence>
<dbReference type="RefSeq" id="WP_083130675.1">
    <property type="nucleotide sequence ID" value="NZ_AP022607.1"/>
</dbReference>
<dbReference type="Gene3D" id="3.40.50.12780">
    <property type="entry name" value="N-terminal domain of ligase-like"/>
    <property type="match status" value="1"/>
</dbReference>
<gene>
    <name evidence="6" type="ORF">BST20_06985</name>
    <name evidence="5" type="ORF">MBRA_57990</name>
</gene>
<dbReference type="AlphaFoldDB" id="A0A7I7WDV8"/>